<dbReference type="RefSeq" id="WP_238203887.1">
    <property type="nucleotide sequence ID" value="NZ_JBHTND010000018.1"/>
</dbReference>
<accession>A0ABW3X0Y2</accession>
<organism evidence="1 2">
    <name type="scientific">Methylobacterium marchantiae</name>
    <dbReference type="NCBI Taxonomy" id="600331"/>
    <lineage>
        <taxon>Bacteria</taxon>
        <taxon>Pseudomonadati</taxon>
        <taxon>Pseudomonadota</taxon>
        <taxon>Alphaproteobacteria</taxon>
        <taxon>Hyphomicrobiales</taxon>
        <taxon>Methylobacteriaceae</taxon>
        <taxon>Methylobacterium</taxon>
    </lineage>
</organism>
<dbReference type="EMBL" id="JBHTND010000018">
    <property type="protein sequence ID" value="MFD1302681.1"/>
    <property type="molecule type" value="Genomic_DNA"/>
</dbReference>
<evidence type="ECO:0008006" key="3">
    <source>
        <dbReference type="Google" id="ProtNLM"/>
    </source>
</evidence>
<keyword evidence="2" id="KW-1185">Reference proteome</keyword>
<dbReference type="Proteomes" id="UP001597176">
    <property type="component" value="Unassembled WGS sequence"/>
</dbReference>
<reference evidence="2" key="1">
    <citation type="journal article" date="2019" name="Int. J. Syst. Evol. Microbiol.">
        <title>The Global Catalogue of Microorganisms (GCM) 10K type strain sequencing project: providing services to taxonomists for standard genome sequencing and annotation.</title>
        <authorList>
            <consortium name="The Broad Institute Genomics Platform"/>
            <consortium name="The Broad Institute Genome Sequencing Center for Infectious Disease"/>
            <person name="Wu L."/>
            <person name="Ma J."/>
        </authorList>
    </citation>
    <scope>NUCLEOTIDE SEQUENCE [LARGE SCALE GENOMIC DNA]</scope>
    <source>
        <strain evidence="2">CCUG 56108</strain>
    </source>
</reference>
<protein>
    <recommendedName>
        <fullName evidence="3">Motility protein</fullName>
    </recommendedName>
</protein>
<evidence type="ECO:0000313" key="1">
    <source>
        <dbReference type="EMBL" id="MFD1302681.1"/>
    </source>
</evidence>
<name>A0ABW3X0Y2_9HYPH</name>
<comment type="caution">
    <text evidence="1">The sequence shown here is derived from an EMBL/GenBank/DDBJ whole genome shotgun (WGS) entry which is preliminary data.</text>
</comment>
<sequence length="66" mass="6744">MSDSIAGLAQSIVSSQSAATSGTIQSIFLKKQAEGDQAIAQLVQQSAESQKAVLPEGQGVVVDRLA</sequence>
<proteinExistence type="predicted"/>
<gene>
    <name evidence="1" type="ORF">ACFQ4G_13980</name>
</gene>
<evidence type="ECO:0000313" key="2">
    <source>
        <dbReference type="Proteomes" id="UP001597176"/>
    </source>
</evidence>